<dbReference type="VEuPathDB" id="AmoebaDB:EHI8A_091750"/>
<dbReference type="GO" id="GO:0016477">
    <property type="term" value="P:cell migration"/>
    <property type="evidence" value="ECO:0007669"/>
    <property type="project" value="TreeGrafter"/>
</dbReference>
<dbReference type="VEuPathDB" id="AmoebaDB:EHI7A_089150"/>
<comment type="similarity">
    <text evidence="7">Belongs to the PI3/PI4-kinase family.</text>
</comment>
<dbReference type="Gene3D" id="1.25.40.70">
    <property type="entry name" value="Phosphatidylinositol 3-kinase, accessory domain (PIK)"/>
    <property type="match status" value="1"/>
</dbReference>
<organism evidence="12 13">
    <name type="scientific">Entamoeba histolytica</name>
    <dbReference type="NCBI Taxonomy" id="5759"/>
    <lineage>
        <taxon>Eukaryota</taxon>
        <taxon>Amoebozoa</taxon>
        <taxon>Evosea</taxon>
        <taxon>Archamoebae</taxon>
        <taxon>Mastigamoebida</taxon>
        <taxon>Entamoebidae</taxon>
        <taxon>Entamoeba</taxon>
    </lineage>
</organism>
<dbReference type="GO" id="GO:0048015">
    <property type="term" value="P:phosphatidylinositol-mediated signaling"/>
    <property type="evidence" value="ECO:0007669"/>
    <property type="project" value="TreeGrafter"/>
</dbReference>
<dbReference type="SUPFAM" id="SSF48371">
    <property type="entry name" value="ARM repeat"/>
    <property type="match status" value="1"/>
</dbReference>
<dbReference type="InterPro" id="IPR000403">
    <property type="entry name" value="PI3/4_kinase_cat_dom"/>
</dbReference>
<evidence type="ECO:0000313" key="13">
    <source>
        <dbReference type="Proteomes" id="UP000078387"/>
    </source>
</evidence>
<dbReference type="SUPFAM" id="SSF54236">
    <property type="entry name" value="Ubiquitin-like"/>
    <property type="match status" value="1"/>
</dbReference>
<evidence type="ECO:0000313" key="12">
    <source>
        <dbReference type="EMBL" id="GAT96382.1"/>
    </source>
</evidence>
<dbReference type="InterPro" id="IPR018936">
    <property type="entry name" value="PI3/4_kinase_CS"/>
</dbReference>
<dbReference type="SUPFAM" id="SSF49562">
    <property type="entry name" value="C2 domain (Calcium/lipid-binding domain, CaLB)"/>
    <property type="match status" value="1"/>
</dbReference>
<dbReference type="GO" id="GO:0005942">
    <property type="term" value="C:phosphatidylinositol 3-kinase complex"/>
    <property type="evidence" value="ECO:0007669"/>
    <property type="project" value="TreeGrafter"/>
</dbReference>
<dbReference type="GO" id="GO:0005886">
    <property type="term" value="C:plasma membrane"/>
    <property type="evidence" value="ECO:0007669"/>
    <property type="project" value="TreeGrafter"/>
</dbReference>
<dbReference type="PROSITE" id="PS51545">
    <property type="entry name" value="PIK_HELICAL"/>
    <property type="match status" value="1"/>
</dbReference>
<dbReference type="VEuPathDB" id="AmoebaDB:KM1_089270"/>
<dbReference type="InterPro" id="IPR042236">
    <property type="entry name" value="PI3K_accessory_sf"/>
</dbReference>
<feature type="domain" description="PI3K-RBD" evidence="10">
    <location>
        <begin position="243"/>
        <end position="343"/>
    </location>
</feature>
<evidence type="ECO:0000256" key="7">
    <source>
        <dbReference type="PROSITE-ProRule" id="PRU00880"/>
    </source>
</evidence>
<dbReference type="GO" id="GO:0050920">
    <property type="term" value="P:regulation of chemotaxis"/>
    <property type="evidence" value="ECO:0007669"/>
    <property type="project" value="UniProtKB-ARBA"/>
</dbReference>
<dbReference type="PROSITE" id="PS50290">
    <property type="entry name" value="PI3_4_KINASE_3"/>
    <property type="match status" value="1"/>
</dbReference>
<dbReference type="Pfam" id="PF00794">
    <property type="entry name" value="PI3K_rbd"/>
    <property type="match status" value="1"/>
</dbReference>
<dbReference type="FunFam" id="1.25.40.70:FF:000016">
    <property type="entry name" value="Phosphatidylinositol 3-kinase catalytic subunit gamma, putative"/>
    <property type="match status" value="1"/>
</dbReference>
<dbReference type="GO" id="GO:0035005">
    <property type="term" value="F:1-phosphatidylinositol-4-phosphate 3-kinase activity"/>
    <property type="evidence" value="ECO:0007669"/>
    <property type="project" value="TreeGrafter"/>
</dbReference>
<dbReference type="InterPro" id="IPR011009">
    <property type="entry name" value="Kinase-like_dom_sf"/>
</dbReference>
<dbReference type="AlphaFoldDB" id="A0A5K1UN64"/>
<feature type="domain" description="C2 PI3K-type" evidence="11">
    <location>
        <begin position="415"/>
        <end position="583"/>
    </location>
</feature>
<dbReference type="VEuPathDB" id="AmoebaDB:EHI_095130"/>
<evidence type="ECO:0000256" key="6">
    <source>
        <dbReference type="ARBA" id="ARBA00022840"/>
    </source>
</evidence>
<sequence>MIELKRSQYVIPSPYRRTTWQGLPLAQLPKRIETKPLSSGIIPSPLSLLKKEDMDEVNEKKEPRPSNVNVTITQETVFVAVKDRTGKYYGYAMNVNDIGTSIMETCKSNVYIKGDYALVLPNLNYRVFDEDSRKPLKDLKFVQGCQYHGIVPYFFLVERKAVIQYASVESVGEYLLQSTLKYEIIGNNFVGLCRNIGDEFYKFRRALATVCGKEEENKKGLDIYLLEENEYVYCGNEPPIQDLTKKLIMKGYLFEQKMDKTISHLPTDTVENVISALFTKFTTTNQAAFAATEKAEDFVLKVRGLHEFLIPKKKDGSLYQLCEFDYIRRCVMKHEKIDLYLTPRKVLHQFIGPLNPIDVNFTGVYNSLLSHDLWEKVETEKAGQSQKSIERNYFITLKKLSNCVYYKPLPQKKNKENKDDVPVQEYQNIVSFRAYVTAALFLGPRQLGKLVVTPVFQVNNSMATLDNVMEFDLPIKILPKETKLVIGVFQTEEQIGVTIDHLEKKEKNKENPIGTINCKVVDHNGMLLMGNVQCGLWELSAPNFISMCSENIGERAIYLTFTYPTYDVPVLMDAFNDDNIKSDNQEKEKLTAEQTKKFKVALESNPLQKLTEDEMKLIWKLRYTVKKTKPKNLSRVVAAVDLTDVHAVAELHRLLADWPLLEPQTAIEMLDFKFPDQRVRDFALKCLDAMDDAELIMFLPQLIQALKFELHHNSELAMFLLRRALRNKNRIGHQFFWFLKAELHDNRVTERYGLLLEAFVGACGKYQIELYNEVKFQLDLIDIANHVKTLATKDEQKQYMFEALAKLKYPDNQALPIDSRMRFTKPVPNSGNVFSSKKKPLLLILQNYDPAGDDIRVIEKVGDDLRQDILTLQILRIMFTMLKNAELDIRMLPYQCIATGNETGMLELVKDSETYGKIIADDGRRLAVTKNDVLTLWMQKQCARPESKVTFEQAVENFVHSCAGYCVATYLLGIGDRHSDNVMVTRDGIFFHIDFGHFLGNFKSKFGVKRERTPFKFTQHYADLMGYKDGVESKEFKEFKELCSSALLSLRKQGSLFIYLFRLMLATGIPELKNEDDIEYMKNAFMFDEDDQQVKKNFDNMIYQCLDAWSQTLNDLIHDIVHYK</sequence>
<dbReference type="GO" id="GO:0009617">
    <property type="term" value="P:response to bacterium"/>
    <property type="evidence" value="ECO:0007669"/>
    <property type="project" value="UniProtKB-ARBA"/>
</dbReference>
<dbReference type="Proteomes" id="UP000078387">
    <property type="component" value="Unassembled WGS sequence"/>
</dbReference>
<dbReference type="GO" id="GO:0016303">
    <property type="term" value="F:1-phosphatidylinositol-3-kinase activity"/>
    <property type="evidence" value="ECO:0007669"/>
    <property type="project" value="UniProtKB-EC"/>
</dbReference>
<dbReference type="SMART" id="SM00145">
    <property type="entry name" value="PI3Ka"/>
    <property type="match status" value="1"/>
</dbReference>
<dbReference type="GO" id="GO:0031267">
    <property type="term" value="F:small GTPase binding"/>
    <property type="evidence" value="ECO:0007669"/>
    <property type="project" value="UniProtKB-ARBA"/>
</dbReference>
<dbReference type="OMA" id="GVFFHID"/>
<dbReference type="InterPro" id="IPR001263">
    <property type="entry name" value="PI3K_accessory_dom"/>
</dbReference>
<dbReference type="Pfam" id="PF00613">
    <property type="entry name" value="PI3Ka"/>
    <property type="match status" value="1"/>
</dbReference>
<dbReference type="PROSITE" id="PS51546">
    <property type="entry name" value="PI3K_RBD"/>
    <property type="match status" value="1"/>
</dbReference>
<dbReference type="Gene3D" id="3.10.20.90">
    <property type="entry name" value="Phosphatidylinositol 3-kinase Catalytic Subunit, Chain A, domain 1"/>
    <property type="match status" value="1"/>
</dbReference>
<feature type="domain" description="PIK helical" evidence="9">
    <location>
        <begin position="584"/>
        <end position="762"/>
    </location>
</feature>
<dbReference type="SMART" id="SM00144">
    <property type="entry name" value="PI3K_rbd"/>
    <property type="match status" value="1"/>
</dbReference>
<name>A0A5K1UN64_ENTHI</name>
<dbReference type="GO" id="GO:0005524">
    <property type="term" value="F:ATP binding"/>
    <property type="evidence" value="ECO:0007669"/>
    <property type="project" value="UniProtKB-KW"/>
</dbReference>
<dbReference type="GO" id="GO:0005737">
    <property type="term" value="C:cytoplasm"/>
    <property type="evidence" value="ECO:0007669"/>
    <property type="project" value="TreeGrafter"/>
</dbReference>
<keyword evidence="4" id="KW-0547">Nucleotide-binding</keyword>
<dbReference type="Gene3D" id="1.10.1070.11">
    <property type="entry name" value="Phosphatidylinositol 3-/4-kinase, catalytic domain"/>
    <property type="match status" value="1"/>
</dbReference>
<keyword evidence="3" id="KW-0808">Transferase</keyword>
<dbReference type="InterPro" id="IPR035892">
    <property type="entry name" value="C2_domain_sf"/>
</dbReference>
<dbReference type="Gene3D" id="2.60.40.150">
    <property type="entry name" value="C2 domain"/>
    <property type="match status" value="1"/>
</dbReference>
<evidence type="ECO:0000256" key="5">
    <source>
        <dbReference type="ARBA" id="ARBA00022777"/>
    </source>
</evidence>
<dbReference type="VEuPathDB" id="AmoebaDB:EHI5A_133020"/>
<gene>
    <name evidence="12" type="ORF">CL6EHI_095130</name>
</gene>
<keyword evidence="5 12" id="KW-0418">Kinase</keyword>
<accession>A0A5K1UN64</accession>
<dbReference type="SMART" id="SM00146">
    <property type="entry name" value="PI3Kc"/>
    <property type="match status" value="1"/>
</dbReference>
<feature type="domain" description="PI3K/PI4K catalytic" evidence="8">
    <location>
        <begin position="827"/>
        <end position="1110"/>
    </location>
</feature>
<dbReference type="FunFam" id="1.10.1070.11:FF:000001">
    <property type="entry name" value="Phosphatidylinositol 4,5-bisphosphate 3-kinase catalytic subunit"/>
    <property type="match status" value="1"/>
</dbReference>
<dbReference type="PANTHER" id="PTHR10048">
    <property type="entry name" value="PHOSPHATIDYLINOSITOL KINASE"/>
    <property type="match status" value="1"/>
</dbReference>
<dbReference type="InterPro" id="IPR016024">
    <property type="entry name" value="ARM-type_fold"/>
</dbReference>
<dbReference type="GO" id="GO:0032060">
    <property type="term" value="P:bleb assembly"/>
    <property type="evidence" value="ECO:0007669"/>
    <property type="project" value="UniProtKB-ARBA"/>
</dbReference>
<dbReference type="PROSITE" id="PS00916">
    <property type="entry name" value="PI3_4_KINASE_2"/>
    <property type="match status" value="1"/>
</dbReference>
<evidence type="ECO:0000259" key="11">
    <source>
        <dbReference type="PROSITE" id="PS51547"/>
    </source>
</evidence>
<dbReference type="Pfam" id="PF00792">
    <property type="entry name" value="PI3K_C2"/>
    <property type="match status" value="1"/>
</dbReference>
<evidence type="ECO:0000256" key="4">
    <source>
        <dbReference type="ARBA" id="ARBA00022741"/>
    </source>
</evidence>
<dbReference type="PANTHER" id="PTHR10048:SF14">
    <property type="entry name" value="LD28067P"/>
    <property type="match status" value="1"/>
</dbReference>
<comment type="caution">
    <text evidence="12">The sequence shown here is derived from an EMBL/GenBank/DDBJ whole genome shotgun (WGS) entry which is preliminary data.</text>
</comment>
<evidence type="ECO:0000259" key="10">
    <source>
        <dbReference type="PROSITE" id="PS51546"/>
    </source>
</evidence>
<proteinExistence type="inferred from homology"/>
<evidence type="ECO:0000259" key="8">
    <source>
        <dbReference type="PROSITE" id="PS50290"/>
    </source>
</evidence>
<keyword evidence="6" id="KW-0067">ATP-binding</keyword>
<evidence type="ECO:0000256" key="1">
    <source>
        <dbReference type="ARBA" id="ARBA00001498"/>
    </source>
</evidence>
<dbReference type="InterPro" id="IPR015433">
    <property type="entry name" value="PI3/4_kinase"/>
</dbReference>
<evidence type="ECO:0000259" key="9">
    <source>
        <dbReference type="PROSITE" id="PS51545"/>
    </source>
</evidence>
<dbReference type="SUPFAM" id="SSF56112">
    <property type="entry name" value="Protein kinase-like (PK-like)"/>
    <property type="match status" value="1"/>
</dbReference>
<dbReference type="CDD" id="cd00891">
    <property type="entry name" value="PI3Kc"/>
    <property type="match status" value="1"/>
</dbReference>
<dbReference type="EMBL" id="BDEQ01000001">
    <property type="protein sequence ID" value="GAT96382.1"/>
    <property type="molecule type" value="Genomic_DNA"/>
</dbReference>
<comment type="catalytic activity">
    <reaction evidence="1">
        <text>a 1,2-diacyl-sn-glycero-3-phospho-(1D-myo-inositol) + ATP = a 1,2-diacyl-sn-glycero-3-phospho-(1D-myo-inositol-3-phosphate) + ADP + H(+)</text>
        <dbReference type="Rhea" id="RHEA:12709"/>
        <dbReference type="ChEBI" id="CHEBI:15378"/>
        <dbReference type="ChEBI" id="CHEBI:30616"/>
        <dbReference type="ChEBI" id="CHEBI:57880"/>
        <dbReference type="ChEBI" id="CHEBI:58088"/>
        <dbReference type="ChEBI" id="CHEBI:456216"/>
        <dbReference type="EC" id="2.7.1.137"/>
    </reaction>
</comment>
<dbReference type="InterPro" id="IPR035448">
    <property type="entry name" value="PI3Kc"/>
</dbReference>
<dbReference type="InterPro" id="IPR002420">
    <property type="entry name" value="PI3K-type_C2_dom"/>
</dbReference>
<dbReference type="InterPro" id="IPR000341">
    <property type="entry name" value="PI3K_Ras-bd_dom"/>
</dbReference>
<dbReference type="EC" id="2.7.1.137" evidence="2"/>
<dbReference type="FunFam" id="3.30.1010.10:FF:000008">
    <property type="entry name" value="Phosphatidylinositol 4,5-bisphosphate 3-kinase catalytic subunit gamma"/>
    <property type="match status" value="1"/>
</dbReference>
<protein>
    <recommendedName>
        <fullName evidence="2">phosphatidylinositol 3-kinase</fullName>
        <ecNumber evidence="2">2.7.1.137</ecNumber>
    </recommendedName>
</protein>
<dbReference type="InterPro" id="IPR036940">
    <property type="entry name" value="PI3/4_kinase_cat_sf"/>
</dbReference>
<dbReference type="Gene3D" id="3.30.1010.10">
    <property type="entry name" value="Phosphatidylinositol 3-kinase Catalytic Subunit, Chain A, domain 4"/>
    <property type="match status" value="1"/>
</dbReference>
<dbReference type="Pfam" id="PF00454">
    <property type="entry name" value="PI3_PI4_kinase"/>
    <property type="match status" value="1"/>
</dbReference>
<reference evidence="12 13" key="1">
    <citation type="submission" date="2016-05" db="EMBL/GenBank/DDBJ databases">
        <title>First whole genome sequencing of Entamoeba histolytica HM1:IMSS-clone-6.</title>
        <authorList>
            <person name="Mukherjee Avik.K."/>
            <person name="Izumyama S."/>
            <person name="Nakada-Tsukui K."/>
            <person name="Nozaki T."/>
        </authorList>
    </citation>
    <scope>NUCLEOTIDE SEQUENCE [LARGE SCALE GENOMIC DNA]</scope>
    <source>
        <strain evidence="12 13">HM1:IMSS clone 6</strain>
    </source>
</reference>
<dbReference type="PROSITE" id="PS51547">
    <property type="entry name" value="C2_PI3K"/>
    <property type="match status" value="1"/>
</dbReference>
<evidence type="ECO:0000256" key="3">
    <source>
        <dbReference type="ARBA" id="ARBA00022679"/>
    </source>
</evidence>
<dbReference type="InterPro" id="IPR029071">
    <property type="entry name" value="Ubiquitin-like_domsf"/>
</dbReference>
<evidence type="ECO:0000256" key="2">
    <source>
        <dbReference type="ARBA" id="ARBA00012073"/>
    </source>
</evidence>
<dbReference type="GO" id="GO:0043491">
    <property type="term" value="P:phosphatidylinositol 3-kinase/protein kinase B signal transduction"/>
    <property type="evidence" value="ECO:0007669"/>
    <property type="project" value="TreeGrafter"/>
</dbReference>